<evidence type="ECO:0000313" key="2">
    <source>
        <dbReference type="EMBL" id="KAA9341030.1"/>
    </source>
</evidence>
<evidence type="ECO:0000313" key="3">
    <source>
        <dbReference type="Proteomes" id="UP000326570"/>
    </source>
</evidence>
<feature type="signal peptide" evidence="1">
    <location>
        <begin position="1"/>
        <end position="30"/>
    </location>
</feature>
<feature type="non-terminal residue" evidence="2">
    <location>
        <position position="149"/>
    </location>
</feature>
<evidence type="ECO:0000256" key="1">
    <source>
        <dbReference type="SAM" id="SignalP"/>
    </source>
</evidence>
<dbReference type="SUPFAM" id="SSF89372">
    <property type="entry name" value="Fucose-specific lectin"/>
    <property type="match status" value="1"/>
</dbReference>
<keyword evidence="3" id="KW-1185">Reference proteome</keyword>
<comment type="caution">
    <text evidence="2">The sequence shown here is derived from an EMBL/GenBank/DDBJ whole genome shotgun (WGS) entry which is preliminary data.</text>
</comment>
<keyword evidence="1" id="KW-0732">Signal</keyword>
<feature type="chain" id="PRO_5025045375" evidence="1">
    <location>
        <begin position="31"/>
        <end position="149"/>
    </location>
</feature>
<dbReference type="EMBL" id="VTWT01000002">
    <property type="protein sequence ID" value="KAA9341030.1"/>
    <property type="molecule type" value="Genomic_DNA"/>
</dbReference>
<gene>
    <name evidence="2" type="ORF">F0P94_06285</name>
</gene>
<organism evidence="2 3">
    <name type="scientific">Adhaeribacter soli</name>
    <dbReference type="NCBI Taxonomy" id="2607655"/>
    <lineage>
        <taxon>Bacteria</taxon>
        <taxon>Pseudomonadati</taxon>
        <taxon>Bacteroidota</taxon>
        <taxon>Cytophagia</taxon>
        <taxon>Cytophagales</taxon>
        <taxon>Hymenobacteraceae</taxon>
        <taxon>Adhaeribacter</taxon>
    </lineage>
</organism>
<reference evidence="2 3" key="1">
    <citation type="submission" date="2019-09" db="EMBL/GenBank/DDBJ databases">
        <title>Genome sequence of Adhaeribacter sp. M2.</title>
        <authorList>
            <person name="Srinivasan S."/>
        </authorList>
    </citation>
    <scope>NUCLEOTIDE SEQUENCE [LARGE SCALE GENOMIC DNA]</scope>
    <source>
        <strain evidence="2 3">M2</strain>
    </source>
</reference>
<dbReference type="RefSeq" id="WP_225307131.1">
    <property type="nucleotide sequence ID" value="NZ_VTWT01000002.1"/>
</dbReference>
<sequence>MQKPLPKQILKATILLFWCLATALSTSAQSWQPLGPDDFNQPSFNSAAYPSLALDGSGTPYVAYVDRGNGYKTTVKKFNGTTWVDVGAPGFSAGQASFTSLALDGSGTPYVAYGDKGNGNKATVMKFNGTTWVDVGTPGFSAGQADYTS</sequence>
<protein>
    <submittedName>
        <fullName evidence="2">Uncharacterized protein</fullName>
    </submittedName>
</protein>
<proteinExistence type="predicted"/>
<dbReference type="Proteomes" id="UP000326570">
    <property type="component" value="Unassembled WGS sequence"/>
</dbReference>
<dbReference type="AlphaFoldDB" id="A0A5N1J895"/>
<accession>A0A5N1J895</accession>
<name>A0A5N1J895_9BACT</name>